<gene>
    <name evidence="2" type="ORF">FOL47_008519</name>
</gene>
<dbReference type="Gene3D" id="3.80.10.10">
    <property type="entry name" value="Ribonuclease Inhibitor"/>
    <property type="match status" value="1"/>
</dbReference>
<dbReference type="AlphaFoldDB" id="A0A7J6MUP4"/>
<feature type="transmembrane region" description="Helical" evidence="1">
    <location>
        <begin position="250"/>
        <end position="269"/>
    </location>
</feature>
<dbReference type="Proteomes" id="UP000591131">
    <property type="component" value="Unassembled WGS sequence"/>
</dbReference>
<protein>
    <submittedName>
        <fullName evidence="2">Uncharacterized protein</fullName>
    </submittedName>
</protein>
<keyword evidence="3" id="KW-1185">Reference proteome</keyword>
<feature type="transmembrane region" description="Helical" evidence="1">
    <location>
        <begin position="353"/>
        <end position="375"/>
    </location>
</feature>
<keyword evidence="1" id="KW-0812">Transmembrane</keyword>
<dbReference type="InterPro" id="IPR032675">
    <property type="entry name" value="LRR_dom_sf"/>
</dbReference>
<organism evidence="2 3">
    <name type="scientific">Perkinsus chesapeaki</name>
    <name type="common">Clam parasite</name>
    <name type="synonym">Perkinsus andrewsi</name>
    <dbReference type="NCBI Taxonomy" id="330153"/>
    <lineage>
        <taxon>Eukaryota</taxon>
        <taxon>Sar</taxon>
        <taxon>Alveolata</taxon>
        <taxon>Perkinsozoa</taxon>
        <taxon>Perkinsea</taxon>
        <taxon>Perkinsida</taxon>
        <taxon>Perkinsidae</taxon>
        <taxon>Perkinsus</taxon>
    </lineage>
</organism>
<feature type="transmembrane region" description="Helical" evidence="1">
    <location>
        <begin position="76"/>
        <end position="98"/>
    </location>
</feature>
<dbReference type="EMBL" id="JAAPAO010000055">
    <property type="protein sequence ID" value="KAF4674930.1"/>
    <property type="molecule type" value="Genomic_DNA"/>
</dbReference>
<evidence type="ECO:0000313" key="3">
    <source>
        <dbReference type="Proteomes" id="UP000591131"/>
    </source>
</evidence>
<evidence type="ECO:0000313" key="2">
    <source>
        <dbReference type="EMBL" id="KAF4674930.1"/>
    </source>
</evidence>
<feature type="transmembrane region" description="Helical" evidence="1">
    <location>
        <begin position="129"/>
        <end position="152"/>
    </location>
</feature>
<name>A0A7J6MUP4_PERCH</name>
<evidence type="ECO:0000256" key="1">
    <source>
        <dbReference type="SAM" id="Phobius"/>
    </source>
</evidence>
<dbReference type="SUPFAM" id="SSF52058">
    <property type="entry name" value="L domain-like"/>
    <property type="match status" value="1"/>
</dbReference>
<keyword evidence="1" id="KW-0472">Membrane</keyword>
<keyword evidence="1" id="KW-1133">Transmembrane helix</keyword>
<feature type="transmembrane region" description="Helical" evidence="1">
    <location>
        <begin position="311"/>
        <end position="332"/>
    </location>
</feature>
<dbReference type="OrthoDB" id="762143at2759"/>
<accession>A0A7J6MUP4</accession>
<feature type="transmembrane region" description="Helical" evidence="1">
    <location>
        <begin position="281"/>
        <end position="299"/>
    </location>
</feature>
<sequence>MADYIHLPVMSPEDQKTYLALPPRKRPKFTPSVLDPSAFIHDPDSLGNSIRGKYSLEQERLSVAASAILASYQASYYSLMAITLQLLLSLVCAMQFYAQLIVPVPPSLSELVSLVPEVATNPRDVRYDFSATSIVGAIIIGLVGTVAILHAMRFIWKASSLRFFTPVNLVQPASRNRRSRLSSIVAEKSQIKNLIRQYKRSWMTGDLFWYRYFWWQACDVTVQFLYLLEMGGVDVFGTEGFQTTLGNREITIQTTLIVVDMIIAPILFYKNERILSVVLEVLVDFGFATGQLLVAGRFTKPNSWYSLRYDTFVSFVASVLPAAFSLMHILSIDRYLALAAKYPQSNFTEVSKIRASLIVIPCITFAITLFTYVIYRLYGIDCSKEIAGFDTQCLIPLHPLFDSPRCDCRMAVVDIQSQCAIDDMMELRKYRRIEYLTTARVTTTSTSIVECESENEVIQETMSGYKNAIVLIVNNLLSGSLAITKIPSLEIIGLRVSKIDNLPSDLHLRFPDIHVLDFQLSLLEELPFDSLRQMTKLESLMLTGSPICNVGNFPNWLNGIVDCGFDVFTTTTNTTNNDECQVTGPLQNGYLTFAGACRAWNDAGQPGICQSLCGTLFINPFRFYDTDGDKAFSAVEFIPFAHFLGLLDRGVVVDSNDIESAIECLNYICGGLEGQRERVSMEHVAVIWMGGETSCSDCGF</sequence>
<proteinExistence type="predicted"/>
<comment type="caution">
    <text evidence="2">The sequence shown here is derived from an EMBL/GenBank/DDBJ whole genome shotgun (WGS) entry which is preliminary data.</text>
</comment>
<reference evidence="2 3" key="1">
    <citation type="submission" date="2020-04" db="EMBL/GenBank/DDBJ databases">
        <title>Perkinsus chesapeaki whole genome sequence.</title>
        <authorList>
            <person name="Bogema D.R."/>
        </authorList>
    </citation>
    <scope>NUCLEOTIDE SEQUENCE [LARGE SCALE GENOMIC DNA]</scope>
    <source>
        <strain evidence="2">ATCC PRA-425</strain>
    </source>
</reference>
<feature type="transmembrane region" description="Helical" evidence="1">
    <location>
        <begin position="208"/>
        <end position="228"/>
    </location>
</feature>